<protein>
    <submittedName>
        <fullName evidence="7">ABC transporter ATP-binding protein</fullName>
    </submittedName>
</protein>
<dbReference type="Pfam" id="PF00005">
    <property type="entry name" value="ABC_tran"/>
    <property type="match status" value="1"/>
</dbReference>
<dbReference type="PROSITE" id="PS50893">
    <property type="entry name" value="ABC_TRANSPORTER_2"/>
    <property type="match status" value="1"/>
</dbReference>
<accession>A0A5B8RXL1</accession>
<evidence type="ECO:0000256" key="1">
    <source>
        <dbReference type="ARBA" id="ARBA00022448"/>
    </source>
</evidence>
<dbReference type="FunFam" id="3.40.50.300:FF:000421">
    <property type="entry name" value="Branched-chain amino acid ABC transporter ATP-binding protein"/>
    <property type="match status" value="1"/>
</dbReference>
<feature type="region of interest" description="Disordered" evidence="5">
    <location>
        <begin position="1"/>
        <end position="32"/>
    </location>
</feature>
<evidence type="ECO:0000313" key="8">
    <source>
        <dbReference type="Proteomes" id="UP000321199"/>
    </source>
</evidence>
<evidence type="ECO:0000259" key="6">
    <source>
        <dbReference type="PROSITE" id="PS50893"/>
    </source>
</evidence>
<sequence>MDIAAPRSPWRVQPTETDLGHPAPTPSPGQPVLRCENISRWFGGVRALTDVSLAVDQGEIFGLVGPNGSGKTTLVNSITGFYPPQQGSIHFEGQKINGVRPHRIASLGIARTFQNVALFKGMSVLDNILMGRHAFMHPSALASLFYWWWAEKEEIRNRDKVEEIIDLLQLESVRDEPVEVIPLGMQKRVELARALAAEPRMLILDEPMAGMNQEEKEYIVRFILDAKEALNLTILIIEHHMDVITAICNRALVLNNGSMIAQGPVREAVNHPAVIAAYIGGVSDAA</sequence>
<dbReference type="AlphaFoldDB" id="A0A5B8RXL1"/>
<dbReference type="InterPro" id="IPR051120">
    <property type="entry name" value="ABC_AA/LPS_Transport"/>
</dbReference>
<dbReference type="KEGG" id="cof:FOZ74_10765"/>
<evidence type="ECO:0000256" key="5">
    <source>
        <dbReference type="SAM" id="MobiDB-lite"/>
    </source>
</evidence>
<dbReference type="PANTHER" id="PTHR45772">
    <property type="entry name" value="CONSERVED COMPONENT OF ABC TRANSPORTER FOR NATURAL AMINO ACIDS-RELATED"/>
    <property type="match status" value="1"/>
</dbReference>
<evidence type="ECO:0000256" key="3">
    <source>
        <dbReference type="ARBA" id="ARBA00022741"/>
    </source>
</evidence>
<evidence type="ECO:0000256" key="2">
    <source>
        <dbReference type="ARBA" id="ARBA00022475"/>
    </source>
</evidence>
<dbReference type="InterPro" id="IPR027417">
    <property type="entry name" value="P-loop_NTPase"/>
</dbReference>
<dbReference type="Gene3D" id="3.40.50.300">
    <property type="entry name" value="P-loop containing nucleotide triphosphate hydrolases"/>
    <property type="match status" value="1"/>
</dbReference>
<keyword evidence="3" id="KW-0547">Nucleotide-binding</keyword>
<evidence type="ECO:0000256" key="4">
    <source>
        <dbReference type="ARBA" id="ARBA00022840"/>
    </source>
</evidence>
<evidence type="ECO:0000313" key="7">
    <source>
        <dbReference type="EMBL" id="QEA13474.1"/>
    </source>
</evidence>
<dbReference type="InterPro" id="IPR003593">
    <property type="entry name" value="AAA+_ATPase"/>
</dbReference>
<dbReference type="OrthoDB" id="9805514at2"/>
<keyword evidence="8" id="KW-1185">Reference proteome</keyword>
<feature type="domain" description="ABC transporter" evidence="6">
    <location>
        <begin position="33"/>
        <end position="281"/>
    </location>
</feature>
<organism evidence="7 8">
    <name type="scientific">Comamonas flocculans</name>
    <dbReference type="NCBI Taxonomy" id="2597701"/>
    <lineage>
        <taxon>Bacteria</taxon>
        <taxon>Pseudomonadati</taxon>
        <taxon>Pseudomonadota</taxon>
        <taxon>Betaproteobacteria</taxon>
        <taxon>Burkholderiales</taxon>
        <taxon>Comamonadaceae</taxon>
        <taxon>Comamonas</taxon>
    </lineage>
</organism>
<reference evidence="7 8" key="1">
    <citation type="submission" date="2019-07" db="EMBL/GenBank/DDBJ databases">
        <title>Complete genome sequence of Comamonas sp. NLF 7-7 isolated from livestock.</title>
        <authorList>
            <person name="Kim D.H."/>
            <person name="Kim J.G."/>
        </authorList>
    </citation>
    <scope>NUCLEOTIDE SEQUENCE [LARGE SCALE GENOMIC DNA]</scope>
    <source>
        <strain evidence="7 8">NLF 7-7</strain>
    </source>
</reference>
<dbReference type="CDD" id="cd03219">
    <property type="entry name" value="ABC_Mj1267_LivG_branched"/>
    <property type="match status" value="1"/>
</dbReference>
<dbReference type="GO" id="GO:0005524">
    <property type="term" value="F:ATP binding"/>
    <property type="evidence" value="ECO:0007669"/>
    <property type="project" value="UniProtKB-KW"/>
</dbReference>
<dbReference type="Proteomes" id="UP000321199">
    <property type="component" value="Chromosome"/>
</dbReference>
<dbReference type="GO" id="GO:0016887">
    <property type="term" value="F:ATP hydrolysis activity"/>
    <property type="evidence" value="ECO:0007669"/>
    <property type="project" value="InterPro"/>
</dbReference>
<keyword evidence="2" id="KW-1003">Cell membrane</keyword>
<keyword evidence="4 7" id="KW-0067">ATP-binding</keyword>
<dbReference type="SUPFAM" id="SSF52540">
    <property type="entry name" value="P-loop containing nucleoside triphosphate hydrolases"/>
    <property type="match status" value="1"/>
</dbReference>
<keyword evidence="1" id="KW-0813">Transport</keyword>
<name>A0A5B8RXL1_9BURK</name>
<dbReference type="GO" id="GO:0005886">
    <property type="term" value="C:plasma membrane"/>
    <property type="evidence" value="ECO:0007669"/>
    <property type="project" value="TreeGrafter"/>
</dbReference>
<dbReference type="PANTHER" id="PTHR45772:SF1">
    <property type="entry name" value="ABC TRANSPORTER ATP-BINDING PROTEIN"/>
    <property type="match status" value="1"/>
</dbReference>
<proteinExistence type="predicted"/>
<dbReference type="EMBL" id="CP042344">
    <property type="protein sequence ID" value="QEA13474.1"/>
    <property type="molecule type" value="Genomic_DNA"/>
</dbReference>
<dbReference type="InterPro" id="IPR003439">
    <property type="entry name" value="ABC_transporter-like_ATP-bd"/>
</dbReference>
<gene>
    <name evidence="7" type="ORF">FOZ74_10765</name>
</gene>
<keyword evidence="2" id="KW-0472">Membrane</keyword>
<dbReference type="SMART" id="SM00382">
    <property type="entry name" value="AAA"/>
    <property type="match status" value="1"/>
</dbReference>